<accession>A0A369KS63</accession>
<proteinExistence type="predicted"/>
<sequence length="308" mass="36742">MHELFYINQRKFYFNQLSNINLLKYEKKYKNQGPFYTNGKLSHVSVISEGACLALVLYLLSLYEKNIKFGVRYFYLSSEKVFKNKEALKKIMPEIYFWMGFQEFAFNDFYQKLNPNFFTHQELLNKKLQEHTHVKILRAQHCINENEFNLQDKKIKQEIEALINKKDPINNYFVNKYSSKNKSPIEIIHKVFILKNNLNWHYSASFVLYNTFDFKNKIFECTNNYINSSLCFSIGIDCKNSPIGHQICLIITPHIKDKFILFDPNFGLYTFHTVEGTVKAIFDFSKATFDEKNLENYKFYINLLLLEH</sequence>
<dbReference type="EMBL" id="QOVW01000058">
    <property type="protein sequence ID" value="RDB36588.1"/>
    <property type="molecule type" value="Genomic_DNA"/>
</dbReference>
<dbReference type="Proteomes" id="UP000253934">
    <property type="component" value="Unassembled WGS sequence"/>
</dbReference>
<organism evidence="1 2">
    <name type="scientific">Spirobacillus cienkowskii</name>
    <dbReference type="NCBI Taxonomy" id="495820"/>
    <lineage>
        <taxon>Bacteria</taxon>
        <taxon>Pseudomonadati</taxon>
        <taxon>Bdellovibrionota</taxon>
        <taxon>Oligoflexia</taxon>
        <taxon>Silvanigrellales</taxon>
        <taxon>Spirobacillus</taxon>
    </lineage>
</organism>
<dbReference type="AlphaFoldDB" id="A0A369KS63"/>
<comment type="caution">
    <text evidence="1">The sequence shown here is derived from an EMBL/GenBank/DDBJ whole genome shotgun (WGS) entry which is preliminary data.</text>
</comment>
<evidence type="ECO:0000313" key="2">
    <source>
        <dbReference type="Proteomes" id="UP000253934"/>
    </source>
</evidence>
<gene>
    <name evidence="1" type="ORF">DCC88_03960</name>
</gene>
<name>A0A369KS63_9BACT</name>
<evidence type="ECO:0000313" key="1">
    <source>
        <dbReference type="EMBL" id="RDB36588.1"/>
    </source>
</evidence>
<keyword evidence="2" id="KW-1185">Reference proteome</keyword>
<protein>
    <submittedName>
        <fullName evidence="1">Uncharacterized protein</fullName>
    </submittedName>
</protein>
<reference evidence="1" key="1">
    <citation type="submission" date="2018-04" db="EMBL/GenBank/DDBJ databases">
        <title>Draft genome sequence of the Candidatus Spirobacillus cienkowskii, a pathogen of freshwater Daphnia species, reconstructed from hemolymph metagenomic reads.</title>
        <authorList>
            <person name="Bresciani L."/>
            <person name="Lemos L.N."/>
            <person name="Wale N."/>
            <person name="Lin J.Y."/>
            <person name="Fernandes G.R."/>
            <person name="Duffy M.A."/>
            <person name="Rodrigues J.M."/>
        </authorList>
    </citation>
    <scope>NUCLEOTIDE SEQUENCE [LARGE SCALE GENOMIC DNA]</scope>
    <source>
        <strain evidence="1">Binning01</strain>
    </source>
</reference>